<evidence type="ECO:0000256" key="2">
    <source>
        <dbReference type="ARBA" id="ARBA00022803"/>
    </source>
</evidence>
<dbReference type="KEGG" id="nall:PP769_08245"/>
<dbReference type="PROSITE" id="PS50005">
    <property type="entry name" value="TPR"/>
    <property type="match status" value="7"/>
</dbReference>
<evidence type="ECO:0000313" key="6">
    <source>
        <dbReference type="Proteomes" id="UP001302719"/>
    </source>
</evidence>
<feature type="repeat" description="TPR" evidence="3">
    <location>
        <begin position="209"/>
        <end position="242"/>
    </location>
</feature>
<reference evidence="5 6" key="1">
    <citation type="submission" date="2023-01" db="EMBL/GenBank/DDBJ databases">
        <title>Cultivation and genomic characterization of new, ubiquitous marine nitrite-oxidizing bacteria from the Nitrospirales.</title>
        <authorList>
            <person name="Mueller A.J."/>
            <person name="Daebeler A."/>
            <person name="Herbold C.W."/>
            <person name="Kirkegaard R.H."/>
            <person name="Daims H."/>
        </authorList>
    </citation>
    <scope>NUCLEOTIDE SEQUENCE [LARGE SCALE GENOMIC DNA]</scope>
    <source>
        <strain evidence="5 6">VA</strain>
    </source>
</reference>
<dbReference type="PROSITE" id="PS50293">
    <property type="entry name" value="TPR_REGION"/>
    <property type="match status" value="2"/>
</dbReference>
<dbReference type="RefSeq" id="WP_312646557.1">
    <property type="nucleotide sequence ID" value="NZ_CP116967.1"/>
</dbReference>
<dbReference type="Gene3D" id="1.25.40.10">
    <property type="entry name" value="Tetratricopeptide repeat domain"/>
    <property type="match status" value="4"/>
</dbReference>
<keyword evidence="6" id="KW-1185">Reference proteome</keyword>
<dbReference type="EMBL" id="CP116967">
    <property type="protein sequence ID" value="WNM59731.1"/>
    <property type="molecule type" value="Genomic_DNA"/>
</dbReference>
<evidence type="ECO:0000256" key="4">
    <source>
        <dbReference type="SAM" id="MobiDB-lite"/>
    </source>
</evidence>
<evidence type="ECO:0000256" key="3">
    <source>
        <dbReference type="PROSITE-ProRule" id="PRU00339"/>
    </source>
</evidence>
<dbReference type="InterPro" id="IPR051685">
    <property type="entry name" value="Ycf3/AcsC/BcsC/TPR_MFPF"/>
</dbReference>
<sequence length="700" mass="78765">MPKKKKRKTKRKPVFSKASGLGMQESSQSENLFGRLGRWLQRMFRNPDLTSPATSNLPEARPDQAENEIFEKALKILAKKISGITPEQDYHQMEEAVSGYLKLIENLGPNQEIIKAIESPLGRLNKILKDHPHHTAARAWKGLVLLTANKPDEAFPLLQQAVKKYPDEPNIHVGLSLVCWIKERFEQTLQHAEKAIQLYSDTEEHARLGVALLMKARALQKFENKDQATEFFQKAAKLNPNASLIHLVLGQHLMDVERYEEALEALDQAYVLNTEDSSVHEHRANCYLKLECFDDALSCAQEGLNKKPDSMSLIRIKASAFNKLGRFDAAISSLALVLRKEISGINLLLIHHEAYKAYHALGRIDDALARTQPKYVDAVIGSMACLDEGDLNIATLDAAIRKRSELAYLWHDLKGEAFRRRGQFEDAQTEFRRSLELNRDNAKALATLARNFRGLGNSEDSLEAIEKSLALEPKNVEALIIKADIYHEIDRDVDSLKVLRLGLEIDQDNAELHASIGRSLWKLDRDDEALQYLDHAIKVSPDYEFAWRLRGLALESLSKFEEAVSSFTRALEINPESLSVLRNLGDVLISLERSEEALEHLNKAIKIDPSGSAILGTKGRALIALDRNDEATEVLQKGAHLDPNQIWIHMNLAQALINLDRNQDALNVLNEAIKNNPEAGELLTQKSQILAEMGLFEKSL</sequence>
<protein>
    <submittedName>
        <fullName evidence="5">Tetratricopeptide repeat protein</fullName>
    </submittedName>
</protein>
<name>A0AA96JY17_9BACT</name>
<evidence type="ECO:0000256" key="1">
    <source>
        <dbReference type="ARBA" id="ARBA00022737"/>
    </source>
</evidence>
<feature type="region of interest" description="Disordered" evidence="4">
    <location>
        <begin position="1"/>
        <end position="29"/>
    </location>
</feature>
<feature type="repeat" description="TPR" evidence="3">
    <location>
        <begin position="243"/>
        <end position="276"/>
    </location>
</feature>
<feature type="repeat" description="TPR" evidence="3">
    <location>
        <begin position="442"/>
        <end position="475"/>
    </location>
</feature>
<dbReference type="Pfam" id="PF13432">
    <property type="entry name" value="TPR_16"/>
    <property type="match status" value="3"/>
</dbReference>
<feature type="repeat" description="TPR" evidence="3">
    <location>
        <begin position="544"/>
        <end position="577"/>
    </location>
</feature>
<dbReference type="PANTHER" id="PTHR44943">
    <property type="entry name" value="CELLULOSE SYNTHASE OPERON PROTEIN C"/>
    <property type="match status" value="1"/>
</dbReference>
<feature type="repeat" description="TPR" evidence="3">
    <location>
        <begin position="510"/>
        <end position="543"/>
    </location>
</feature>
<gene>
    <name evidence="5" type="ORF">PP769_08245</name>
</gene>
<dbReference type="Pfam" id="PF14559">
    <property type="entry name" value="TPR_19"/>
    <property type="match status" value="1"/>
</dbReference>
<dbReference type="Pfam" id="PF13424">
    <property type="entry name" value="TPR_12"/>
    <property type="match status" value="1"/>
</dbReference>
<dbReference type="SMART" id="SM00028">
    <property type="entry name" value="TPR"/>
    <property type="match status" value="13"/>
</dbReference>
<keyword evidence="1" id="KW-0677">Repeat</keyword>
<dbReference type="SUPFAM" id="SSF48452">
    <property type="entry name" value="TPR-like"/>
    <property type="match status" value="2"/>
</dbReference>
<organism evidence="5 6">
    <name type="scientific">Candidatus Nitrospira allomarina</name>
    <dbReference type="NCBI Taxonomy" id="3020900"/>
    <lineage>
        <taxon>Bacteria</taxon>
        <taxon>Pseudomonadati</taxon>
        <taxon>Nitrospirota</taxon>
        <taxon>Nitrospiria</taxon>
        <taxon>Nitrospirales</taxon>
        <taxon>Nitrospiraceae</taxon>
        <taxon>Nitrospira</taxon>
    </lineage>
</organism>
<dbReference type="AlphaFoldDB" id="A0AA96JY17"/>
<feature type="repeat" description="TPR" evidence="3">
    <location>
        <begin position="408"/>
        <end position="441"/>
    </location>
</feature>
<evidence type="ECO:0000313" key="5">
    <source>
        <dbReference type="EMBL" id="WNM59731.1"/>
    </source>
</evidence>
<dbReference type="InterPro" id="IPR011990">
    <property type="entry name" value="TPR-like_helical_dom_sf"/>
</dbReference>
<accession>A0AA96JY17</accession>
<proteinExistence type="predicted"/>
<dbReference type="Pfam" id="PF13181">
    <property type="entry name" value="TPR_8"/>
    <property type="match status" value="1"/>
</dbReference>
<feature type="compositionally biased region" description="Basic residues" evidence="4">
    <location>
        <begin position="1"/>
        <end position="14"/>
    </location>
</feature>
<dbReference type="InterPro" id="IPR019734">
    <property type="entry name" value="TPR_rpt"/>
</dbReference>
<dbReference type="PANTHER" id="PTHR44943:SF8">
    <property type="entry name" value="TPR REPEAT-CONTAINING PROTEIN MJ0263"/>
    <property type="match status" value="1"/>
</dbReference>
<keyword evidence="2 3" id="KW-0802">TPR repeat</keyword>
<dbReference type="Proteomes" id="UP001302719">
    <property type="component" value="Chromosome"/>
</dbReference>
<feature type="repeat" description="TPR" evidence="3">
    <location>
        <begin position="578"/>
        <end position="611"/>
    </location>
</feature>